<feature type="region of interest" description="Disordered" evidence="1">
    <location>
        <begin position="124"/>
        <end position="164"/>
    </location>
</feature>
<feature type="transmembrane region" description="Helical" evidence="2">
    <location>
        <begin position="20"/>
        <end position="40"/>
    </location>
</feature>
<dbReference type="PROSITE" id="PS50222">
    <property type="entry name" value="EF_HAND_2"/>
    <property type="match status" value="1"/>
</dbReference>
<keyword evidence="2" id="KW-1133">Transmembrane helix</keyword>
<evidence type="ECO:0000259" key="3">
    <source>
        <dbReference type="PROSITE" id="PS50222"/>
    </source>
</evidence>
<proteinExistence type="predicted"/>
<sequence length="164" mass="17667">MENWTAGVSRLILDRTVEELFASMIVALVIAGAAAPLGAWLCRSREDGATRLTAVMFVSTLLGMIVAGSFVEREHQSAKGSLALAPPPHHFNPGWRGMRRLPMYYQMKGILDADGDGHVSTEEFQDASEALGTEDRLQHSGPPMAPSDGGRGDVPRPRRAAEGI</sequence>
<keyword evidence="2" id="KW-0812">Transmembrane</keyword>
<accession>A0A518H6R1</accession>
<evidence type="ECO:0000256" key="2">
    <source>
        <dbReference type="SAM" id="Phobius"/>
    </source>
</evidence>
<keyword evidence="5" id="KW-1185">Reference proteome</keyword>
<feature type="compositionally biased region" description="Basic and acidic residues" evidence="1">
    <location>
        <begin position="150"/>
        <end position="164"/>
    </location>
</feature>
<dbReference type="PROSITE" id="PS00018">
    <property type="entry name" value="EF_HAND_1"/>
    <property type="match status" value="1"/>
</dbReference>
<feature type="domain" description="EF-hand" evidence="3">
    <location>
        <begin position="111"/>
        <end position="134"/>
    </location>
</feature>
<dbReference type="AlphaFoldDB" id="A0A518H6R1"/>
<evidence type="ECO:0000313" key="4">
    <source>
        <dbReference type="EMBL" id="QDV36503.1"/>
    </source>
</evidence>
<dbReference type="GO" id="GO:0005509">
    <property type="term" value="F:calcium ion binding"/>
    <property type="evidence" value="ECO:0007669"/>
    <property type="project" value="InterPro"/>
</dbReference>
<dbReference type="InterPro" id="IPR002048">
    <property type="entry name" value="EF_hand_dom"/>
</dbReference>
<dbReference type="Proteomes" id="UP000317835">
    <property type="component" value="Chromosome"/>
</dbReference>
<evidence type="ECO:0000256" key="1">
    <source>
        <dbReference type="SAM" id="MobiDB-lite"/>
    </source>
</evidence>
<dbReference type="EMBL" id="CP036426">
    <property type="protein sequence ID" value="QDV36503.1"/>
    <property type="molecule type" value="Genomic_DNA"/>
</dbReference>
<dbReference type="RefSeq" id="WP_145272859.1">
    <property type="nucleotide sequence ID" value="NZ_CP036426.1"/>
</dbReference>
<dbReference type="KEGG" id="tpla:ElP_44290"/>
<keyword evidence="2" id="KW-0472">Membrane</keyword>
<dbReference type="OrthoDB" id="9943609at2"/>
<gene>
    <name evidence="4" type="ORF">ElP_44290</name>
</gene>
<protein>
    <recommendedName>
        <fullName evidence="3">EF-hand domain-containing protein</fullName>
    </recommendedName>
</protein>
<evidence type="ECO:0000313" key="5">
    <source>
        <dbReference type="Proteomes" id="UP000317835"/>
    </source>
</evidence>
<organism evidence="4 5">
    <name type="scientific">Tautonia plasticadhaerens</name>
    <dbReference type="NCBI Taxonomy" id="2527974"/>
    <lineage>
        <taxon>Bacteria</taxon>
        <taxon>Pseudomonadati</taxon>
        <taxon>Planctomycetota</taxon>
        <taxon>Planctomycetia</taxon>
        <taxon>Isosphaerales</taxon>
        <taxon>Isosphaeraceae</taxon>
        <taxon>Tautonia</taxon>
    </lineage>
</organism>
<name>A0A518H6R1_9BACT</name>
<reference evidence="4 5" key="1">
    <citation type="submission" date="2019-02" db="EMBL/GenBank/DDBJ databases">
        <title>Deep-cultivation of Planctomycetes and their phenomic and genomic characterization uncovers novel biology.</title>
        <authorList>
            <person name="Wiegand S."/>
            <person name="Jogler M."/>
            <person name="Boedeker C."/>
            <person name="Pinto D."/>
            <person name="Vollmers J."/>
            <person name="Rivas-Marin E."/>
            <person name="Kohn T."/>
            <person name="Peeters S.H."/>
            <person name="Heuer A."/>
            <person name="Rast P."/>
            <person name="Oberbeckmann S."/>
            <person name="Bunk B."/>
            <person name="Jeske O."/>
            <person name="Meyerdierks A."/>
            <person name="Storesund J.E."/>
            <person name="Kallscheuer N."/>
            <person name="Luecker S."/>
            <person name="Lage O.M."/>
            <person name="Pohl T."/>
            <person name="Merkel B.J."/>
            <person name="Hornburger P."/>
            <person name="Mueller R.-W."/>
            <person name="Bruemmer F."/>
            <person name="Labrenz M."/>
            <person name="Spormann A.M."/>
            <person name="Op den Camp H."/>
            <person name="Overmann J."/>
            <person name="Amann R."/>
            <person name="Jetten M.S.M."/>
            <person name="Mascher T."/>
            <person name="Medema M.H."/>
            <person name="Devos D.P."/>
            <person name="Kaster A.-K."/>
            <person name="Ovreas L."/>
            <person name="Rohde M."/>
            <person name="Galperin M.Y."/>
            <person name="Jogler C."/>
        </authorList>
    </citation>
    <scope>NUCLEOTIDE SEQUENCE [LARGE SCALE GENOMIC DNA]</scope>
    <source>
        <strain evidence="4 5">ElP</strain>
    </source>
</reference>
<dbReference type="InterPro" id="IPR018247">
    <property type="entry name" value="EF_Hand_1_Ca_BS"/>
</dbReference>
<feature type="transmembrane region" description="Helical" evidence="2">
    <location>
        <begin position="52"/>
        <end position="71"/>
    </location>
</feature>